<proteinExistence type="predicted"/>
<reference evidence="1 2" key="1">
    <citation type="submission" date="2021-01" db="EMBL/GenBank/DDBJ databases">
        <title>Carboxyliciviraga sp.nov., isolated from coastal sediments.</title>
        <authorList>
            <person name="Lu D."/>
            <person name="Zhang T."/>
        </authorList>
    </citation>
    <scope>NUCLEOTIDE SEQUENCE [LARGE SCALE GENOMIC DNA]</scope>
    <source>
        <strain evidence="1 2">N1Y132</strain>
    </source>
</reference>
<dbReference type="RefSeq" id="WP_200463449.1">
    <property type="nucleotide sequence ID" value="NZ_JAENRR010000004.1"/>
</dbReference>
<evidence type="ECO:0000313" key="2">
    <source>
        <dbReference type="Proteomes" id="UP000605676"/>
    </source>
</evidence>
<gene>
    <name evidence="1" type="ORF">JIV24_02610</name>
</gene>
<dbReference type="Proteomes" id="UP000605676">
    <property type="component" value="Unassembled WGS sequence"/>
</dbReference>
<accession>A0ABS1HEX6</accession>
<sequence length="76" mass="8554">MNKDHINKNEIEHLSIHFKDGEAISCSIDECINLIKKESLKSLIALMVVNLTSKQMPVIFKPLINAGCLEEFVSLN</sequence>
<protein>
    <submittedName>
        <fullName evidence="1">Uncharacterized protein</fullName>
    </submittedName>
</protein>
<evidence type="ECO:0000313" key="1">
    <source>
        <dbReference type="EMBL" id="MBK3516216.1"/>
    </source>
</evidence>
<organism evidence="1 2">
    <name type="scientific">Carboxylicivirga marina</name>
    <dbReference type="NCBI Taxonomy" id="2800988"/>
    <lineage>
        <taxon>Bacteria</taxon>
        <taxon>Pseudomonadati</taxon>
        <taxon>Bacteroidota</taxon>
        <taxon>Bacteroidia</taxon>
        <taxon>Marinilabiliales</taxon>
        <taxon>Marinilabiliaceae</taxon>
        <taxon>Carboxylicivirga</taxon>
    </lineage>
</organism>
<dbReference type="EMBL" id="JAENRR010000004">
    <property type="protein sequence ID" value="MBK3516216.1"/>
    <property type="molecule type" value="Genomic_DNA"/>
</dbReference>
<comment type="caution">
    <text evidence="1">The sequence shown here is derived from an EMBL/GenBank/DDBJ whole genome shotgun (WGS) entry which is preliminary data.</text>
</comment>
<name>A0ABS1HEX6_9BACT</name>
<keyword evidence="2" id="KW-1185">Reference proteome</keyword>